<dbReference type="RefSeq" id="WP_108995527.1">
    <property type="nucleotide sequence ID" value="NZ_BDQX01000390.1"/>
</dbReference>
<proteinExistence type="predicted"/>
<dbReference type="Proteomes" id="UP000245202">
    <property type="component" value="Unassembled WGS sequence"/>
</dbReference>
<protein>
    <submittedName>
        <fullName evidence="2">ABC transporter substrate-binding protein</fullName>
    </submittedName>
</protein>
<evidence type="ECO:0000259" key="1">
    <source>
        <dbReference type="Pfam" id="PF12010"/>
    </source>
</evidence>
<dbReference type="PANTHER" id="PTHR43649">
    <property type="entry name" value="ARABINOSE-BINDING PROTEIN-RELATED"/>
    <property type="match status" value="1"/>
</dbReference>
<dbReference type="Pfam" id="PF12010">
    <property type="entry name" value="DUF3502"/>
    <property type="match status" value="1"/>
</dbReference>
<organism evidence="2 3">
    <name type="scientific">Paenibacillus agaridevorans</name>
    <dbReference type="NCBI Taxonomy" id="171404"/>
    <lineage>
        <taxon>Bacteria</taxon>
        <taxon>Bacillati</taxon>
        <taxon>Bacillota</taxon>
        <taxon>Bacilli</taxon>
        <taxon>Bacillales</taxon>
        <taxon>Paenibacillaceae</taxon>
        <taxon>Paenibacillus</taxon>
    </lineage>
</organism>
<reference evidence="2 3" key="1">
    <citation type="submission" date="2017-08" db="EMBL/GenBank/DDBJ databases">
        <title>Substantial Increase in Enzyme Production by Combined Drug-Resistance Mutations in Paenibacillus agaridevorans.</title>
        <authorList>
            <person name="Tanaka Y."/>
            <person name="Funane K."/>
            <person name="Hosaka T."/>
            <person name="Shiwa Y."/>
            <person name="Fujita N."/>
            <person name="Miyazaki T."/>
            <person name="Yoshikawa H."/>
            <person name="Murakami K."/>
            <person name="Kasahara K."/>
            <person name="Inaoka T."/>
            <person name="Hiraga Y."/>
            <person name="Ochi K."/>
        </authorList>
    </citation>
    <scope>NUCLEOTIDE SEQUENCE [LARGE SCALE GENOMIC DNA]</scope>
    <source>
        <strain evidence="2 3">T-3040</strain>
    </source>
</reference>
<dbReference type="AlphaFoldDB" id="A0A2R5F4U9"/>
<dbReference type="InterPro" id="IPR006059">
    <property type="entry name" value="SBP"/>
</dbReference>
<evidence type="ECO:0000313" key="2">
    <source>
        <dbReference type="EMBL" id="GBG11184.1"/>
    </source>
</evidence>
<dbReference type="Pfam" id="PF01547">
    <property type="entry name" value="SBP_bac_1"/>
    <property type="match status" value="1"/>
</dbReference>
<gene>
    <name evidence="2" type="ORF">PAT3040_05973</name>
</gene>
<evidence type="ECO:0000313" key="3">
    <source>
        <dbReference type="Proteomes" id="UP000245202"/>
    </source>
</evidence>
<dbReference type="PANTHER" id="PTHR43649:SF17">
    <property type="entry name" value="ABC TRANSPORTER SOLUTE BINDING PROTEIN-SUGAR TRANSPORT"/>
    <property type="match status" value="1"/>
</dbReference>
<dbReference type="InterPro" id="IPR050490">
    <property type="entry name" value="Bact_solute-bd_prot1"/>
</dbReference>
<sequence>MPWRHSKGSIVRALLLAPMMLSYLLLLGSCSSPNGNESAFRSDASTDQPHETAGPYTIKFVYTGAGQKDEAAVEAAINDYLKGKLDARIDLMPIDWGQWEDRINLMIASREKVDVIFTAQWNKHAVNVAKGAFLELSELLDRYGEGILSSLDPAFLSGSKIDGGNYGVPTNKELAAQGGIIYRKDIAEELDIDMSLVHTIADLEPVFARVKSMKPDMTPIYMRQGETFNAHYIGNYDALGDTSIPGILLKDGDSTEVKPNYETERYVETLRITRDFYQKGYINNDAVTNSTMNMDALMGGSVFSITSSLKPGKAEEIAMATGLVGKLAQRELNAKTISTSETAGSMLGISSTSQRPDLAMAWINLLHTDRDLNNLVNYGIKGMHYEQAGDGIIRQTDRTQDYNPSSNWMFGNQFLNDVWDTEDPDKWEKFRAFNEGAHLSPGLGFVFDSAPVKAEVAAVVNVDRQYLNALDTGTVDIDHVLPQYEEKLKSAGIARIIKEKQRQFDAYLAAK</sequence>
<name>A0A2R5F4U9_9BACL</name>
<accession>A0A2R5F4U9</accession>
<dbReference type="EMBL" id="BDQX01000390">
    <property type="protein sequence ID" value="GBG11184.1"/>
    <property type="molecule type" value="Genomic_DNA"/>
</dbReference>
<dbReference type="SUPFAM" id="SSF53850">
    <property type="entry name" value="Periplasmic binding protein-like II"/>
    <property type="match status" value="1"/>
</dbReference>
<comment type="caution">
    <text evidence="2">The sequence shown here is derived from an EMBL/GenBank/DDBJ whole genome shotgun (WGS) entry which is preliminary data.</text>
</comment>
<dbReference type="InterPro" id="IPR022627">
    <property type="entry name" value="DUF3502"/>
</dbReference>
<keyword evidence="3" id="KW-1185">Reference proteome</keyword>
<feature type="domain" description="DUF3502" evidence="1">
    <location>
        <begin position="442"/>
        <end position="509"/>
    </location>
</feature>
<dbReference type="PROSITE" id="PS51257">
    <property type="entry name" value="PROKAR_LIPOPROTEIN"/>
    <property type="match status" value="1"/>
</dbReference>
<dbReference type="Gene3D" id="3.40.190.10">
    <property type="entry name" value="Periplasmic binding protein-like II"/>
    <property type="match status" value="1"/>
</dbReference>